<evidence type="ECO:0000313" key="1">
    <source>
        <dbReference type="EMBL" id="CAL6030766.1"/>
    </source>
</evidence>
<gene>
    <name evidence="1" type="ORF">HINF_LOCUS33643</name>
</gene>
<dbReference type="Proteomes" id="UP001642409">
    <property type="component" value="Unassembled WGS sequence"/>
</dbReference>
<keyword evidence="2" id="KW-1185">Reference proteome</keyword>
<reference evidence="1 2" key="1">
    <citation type="submission" date="2024-07" db="EMBL/GenBank/DDBJ databases">
        <authorList>
            <person name="Akdeniz Z."/>
        </authorList>
    </citation>
    <scope>NUCLEOTIDE SEQUENCE [LARGE SCALE GENOMIC DNA]</scope>
</reference>
<evidence type="ECO:0000313" key="2">
    <source>
        <dbReference type="Proteomes" id="UP001642409"/>
    </source>
</evidence>
<comment type="caution">
    <text evidence="1">The sequence shown here is derived from an EMBL/GenBank/DDBJ whole genome shotgun (WGS) entry which is preliminary data.</text>
</comment>
<proteinExistence type="predicted"/>
<protein>
    <submittedName>
        <fullName evidence="1">Hypothetical_protein</fullName>
    </submittedName>
</protein>
<dbReference type="EMBL" id="CAXDID020000117">
    <property type="protein sequence ID" value="CAL6030766.1"/>
    <property type="molecule type" value="Genomic_DNA"/>
</dbReference>
<name>A0ABP1J6T0_9EUKA</name>
<accession>A0ABP1J6T0</accession>
<organism evidence="1 2">
    <name type="scientific">Hexamita inflata</name>
    <dbReference type="NCBI Taxonomy" id="28002"/>
    <lineage>
        <taxon>Eukaryota</taxon>
        <taxon>Metamonada</taxon>
        <taxon>Diplomonadida</taxon>
        <taxon>Hexamitidae</taxon>
        <taxon>Hexamitinae</taxon>
        <taxon>Hexamita</taxon>
    </lineage>
</organism>
<sequence>MIKAIIFKRTTQTKNNTKKTALDFGVSNEYIFNNKKKTLLSHRCYPSWPTQNTKVTDNIFSNLLIQIEYIGLHYIISDLMKQQLCVMFQGVMEMIISQQYLKVENSFYLKSVFNPSCGLLS</sequence>